<gene>
    <name evidence="3" type="ORF">AK812_SmicGene5706</name>
</gene>
<feature type="compositionally biased region" description="Polar residues" evidence="1">
    <location>
        <begin position="345"/>
        <end position="354"/>
    </location>
</feature>
<proteinExistence type="predicted"/>
<dbReference type="InterPro" id="IPR001623">
    <property type="entry name" value="DnaJ_domain"/>
</dbReference>
<feature type="region of interest" description="Disordered" evidence="1">
    <location>
        <begin position="201"/>
        <end position="262"/>
    </location>
</feature>
<dbReference type="InterPro" id="IPR036869">
    <property type="entry name" value="J_dom_sf"/>
</dbReference>
<dbReference type="PROSITE" id="PS50076">
    <property type="entry name" value="DNAJ_2"/>
    <property type="match status" value="1"/>
</dbReference>
<dbReference type="EMBL" id="LSRX01000076">
    <property type="protein sequence ID" value="OLQ10497.1"/>
    <property type="molecule type" value="Genomic_DNA"/>
</dbReference>
<dbReference type="CDD" id="cd06257">
    <property type="entry name" value="DnaJ"/>
    <property type="match status" value="1"/>
</dbReference>
<evidence type="ECO:0000313" key="4">
    <source>
        <dbReference type="Proteomes" id="UP000186817"/>
    </source>
</evidence>
<dbReference type="AlphaFoldDB" id="A0A1Q9ESV4"/>
<sequence>MPLLDSPVLYPAPKVQWYTPTPRKPSHENPLGIVFPEDTEKEMRVTGARGVREGSPPEDLMMVKIDGALDLLPSDNFGPHFYCATAYYPGEGNAEINARKTEFAVGKANPARPDLDNCMLQKTVLVPYNRKQQLLMVEIHEVDPEDSEVEDCLIGQATLPLADPKIESSADWPLFRGFESSGSLAVQVHIPQVNSAGPKTLECTTPSVCKRSKRSNTPPKGFPEPVSPLSRTLPYRRKRSERSDTPPKGFPEPVSPSRVARPTLLESLRYGKQTPEEKKCQAFDEDAWTRDMGSSQIFTGCAPCDAFLESMRKGPDLLQHSPWLKSLMSGVDPLADVDIRLPTQAGGSRQQSWIGKTRLDQPPASYVPARPHQSHTPPSSSYKPVPLQQPLLGTSNPTPMLQNRQASCMPQVTGFNPVFKQQSKGYTPPPPPDPKRKAAPASQVHVRPAPGFAGANAYAYPRFHFQFGAIPQEEADASAGIAPWGGSTGGTDSTSVVRKAYRQLALKLHPDKQTKDLDGARFKKVTAAYKVIISTVWHHNDGYSTCCDSVFPVAGEPSPPRQAICEILDS</sequence>
<feature type="region of interest" description="Disordered" evidence="1">
    <location>
        <begin position="345"/>
        <end position="402"/>
    </location>
</feature>
<dbReference type="Gene3D" id="1.10.287.110">
    <property type="entry name" value="DnaJ domain"/>
    <property type="match status" value="1"/>
</dbReference>
<accession>A0A1Q9ESV4</accession>
<organism evidence="3 4">
    <name type="scientific">Symbiodinium microadriaticum</name>
    <name type="common">Dinoflagellate</name>
    <name type="synonym">Zooxanthella microadriatica</name>
    <dbReference type="NCBI Taxonomy" id="2951"/>
    <lineage>
        <taxon>Eukaryota</taxon>
        <taxon>Sar</taxon>
        <taxon>Alveolata</taxon>
        <taxon>Dinophyceae</taxon>
        <taxon>Suessiales</taxon>
        <taxon>Symbiodiniaceae</taxon>
        <taxon>Symbiodinium</taxon>
    </lineage>
</organism>
<keyword evidence="4" id="KW-1185">Reference proteome</keyword>
<dbReference type="OrthoDB" id="449261at2759"/>
<evidence type="ECO:0000259" key="2">
    <source>
        <dbReference type="PROSITE" id="PS50076"/>
    </source>
</evidence>
<protein>
    <recommendedName>
        <fullName evidence="2">J domain-containing protein</fullName>
    </recommendedName>
</protein>
<evidence type="ECO:0000313" key="3">
    <source>
        <dbReference type="EMBL" id="OLQ10497.1"/>
    </source>
</evidence>
<reference evidence="3 4" key="1">
    <citation type="submission" date="2016-02" db="EMBL/GenBank/DDBJ databases">
        <title>Genome analysis of coral dinoflagellate symbionts highlights evolutionary adaptations to a symbiotic lifestyle.</title>
        <authorList>
            <person name="Aranda M."/>
            <person name="Li Y."/>
            <person name="Liew Y.J."/>
            <person name="Baumgarten S."/>
            <person name="Simakov O."/>
            <person name="Wilson M."/>
            <person name="Piel J."/>
            <person name="Ashoor H."/>
            <person name="Bougouffa S."/>
            <person name="Bajic V.B."/>
            <person name="Ryu T."/>
            <person name="Ravasi T."/>
            <person name="Bayer T."/>
            <person name="Micklem G."/>
            <person name="Kim H."/>
            <person name="Bhak J."/>
            <person name="Lajeunesse T.C."/>
            <person name="Voolstra C.R."/>
        </authorList>
    </citation>
    <scope>NUCLEOTIDE SEQUENCE [LARGE SCALE GENOMIC DNA]</scope>
    <source>
        <strain evidence="3 4">CCMP2467</strain>
    </source>
</reference>
<feature type="region of interest" description="Disordered" evidence="1">
    <location>
        <begin position="419"/>
        <end position="444"/>
    </location>
</feature>
<dbReference type="SUPFAM" id="SSF46565">
    <property type="entry name" value="Chaperone J-domain"/>
    <property type="match status" value="1"/>
</dbReference>
<feature type="domain" description="J" evidence="2">
    <location>
        <begin position="474"/>
        <end position="544"/>
    </location>
</feature>
<evidence type="ECO:0000256" key="1">
    <source>
        <dbReference type="SAM" id="MobiDB-lite"/>
    </source>
</evidence>
<dbReference type="Pfam" id="PF00226">
    <property type="entry name" value="DnaJ"/>
    <property type="match status" value="1"/>
</dbReference>
<comment type="caution">
    <text evidence="3">The sequence shown here is derived from an EMBL/GenBank/DDBJ whole genome shotgun (WGS) entry which is preliminary data.</text>
</comment>
<dbReference type="Proteomes" id="UP000186817">
    <property type="component" value="Unassembled WGS sequence"/>
</dbReference>
<name>A0A1Q9ESV4_SYMMI</name>
<feature type="compositionally biased region" description="Polar residues" evidence="1">
    <location>
        <begin position="391"/>
        <end position="402"/>
    </location>
</feature>